<keyword evidence="3" id="KW-0227">DNA damage</keyword>
<dbReference type="GO" id="GO:0003906">
    <property type="term" value="F:DNA-(apurinic or apyrimidinic site) endonuclease activity"/>
    <property type="evidence" value="ECO:0007669"/>
    <property type="project" value="InterPro"/>
</dbReference>
<keyword evidence="11" id="KW-0255">Endonuclease</keyword>
<dbReference type="AlphaFoldDB" id="A0A8J8MIZ7"/>
<dbReference type="InterPro" id="IPR015886">
    <property type="entry name" value="H2TH_FPG"/>
</dbReference>
<dbReference type="SMART" id="SM01232">
    <property type="entry name" value="H2TH"/>
    <property type="match status" value="1"/>
</dbReference>
<comment type="catalytic activity">
    <reaction evidence="1">
        <text>Hydrolysis of DNA containing ring-opened 7-methylguanine residues, releasing 2,6-diamino-4-hydroxy-5-(N-methyl)formamidopyrimidine.</text>
        <dbReference type="EC" id="3.2.2.23"/>
    </reaction>
</comment>
<dbReference type="GO" id="GO:0006284">
    <property type="term" value="P:base-excision repair"/>
    <property type="evidence" value="ECO:0007669"/>
    <property type="project" value="InterPro"/>
</dbReference>
<evidence type="ECO:0000256" key="3">
    <source>
        <dbReference type="ARBA" id="ARBA00022763"/>
    </source>
</evidence>
<feature type="domain" description="Formamidopyrimidine-DNA glycosylase catalytic" evidence="10">
    <location>
        <begin position="2"/>
        <end position="107"/>
    </location>
</feature>
<dbReference type="Pfam" id="PF01149">
    <property type="entry name" value="Fapy_DNA_glyco"/>
    <property type="match status" value="1"/>
</dbReference>
<dbReference type="SUPFAM" id="SSF46946">
    <property type="entry name" value="S13-like H2TH domain"/>
    <property type="match status" value="1"/>
</dbReference>
<keyword evidence="7" id="KW-0456">Lyase</keyword>
<dbReference type="Proteomes" id="UP000683246">
    <property type="component" value="Chromosome"/>
</dbReference>
<evidence type="ECO:0000256" key="2">
    <source>
        <dbReference type="ARBA" id="ARBA00009409"/>
    </source>
</evidence>
<evidence type="ECO:0000256" key="1">
    <source>
        <dbReference type="ARBA" id="ARBA00001668"/>
    </source>
</evidence>
<protein>
    <submittedName>
        <fullName evidence="11">Endonuclease VIII</fullName>
    </submittedName>
</protein>
<sequence length="276" mass="30961">MLEIPEVIALSHQINERLVGREVTEVIANHSPHKFAWFYEDSDDYAHRLVGKVIDNAKPYGGLIEVSLGDIRIVFMDGVALRLIMKGEKLPKKHQLLIKFDDDSTLIASVQMYGGMLCFKEGTYDNMYYQVAKTKPSPLTEAFDKPYFSSLLDDPCVQKKSVKALLATEQRIPGLGNGVLQDILFNAHIHPKQKVSSLTEEEIDTLFHAIKATLHEMTMHGGRDTEKDLFGCPGGYKTKLSKIAYKEPCRACGGTIIKKAYMGGSIYYCEHCQPLD</sequence>
<evidence type="ECO:0000259" key="10">
    <source>
        <dbReference type="PROSITE" id="PS51068"/>
    </source>
</evidence>
<dbReference type="Gene3D" id="3.20.190.10">
    <property type="entry name" value="MutM-like, N-terminal"/>
    <property type="match status" value="1"/>
</dbReference>
<dbReference type="SUPFAM" id="SSF57716">
    <property type="entry name" value="Glucocorticoid receptor-like (DNA-binding domain)"/>
    <property type="match status" value="1"/>
</dbReference>
<evidence type="ECO:0000256" key="5">
    <source>
        <dbReference type="ARBA" id="ARBA00023125"/>
    </source>
</evidence>
<dbReference type="SUPFAM" id="SSF81624">
    <property type="entry name" value="N-terminal domain of MutM-like DNA repair proteins"/>
    <property type="match status" value="1"/>
</dbReference>
<organism evidence="11 12">
    <name type="scientific">Vallitalea pronyensis</name>
    <dbReference type="NCBI Taxonomy" id="1348613"/>
    <lineage>
        <taxon>Bacteria</taxon>
        <taxon>Bacillati</taxon>
        <taxon>Bacillota</taxon>
        <taxon>Clostridia</taxon>
        <taxon>Lachnospirales</taxon>
        <taxon>Vallitaleaceae</taxon>
        <taxon>Vallitalea</taxon>
    </lineage>
</organism>
<accession>A0A8J8MIZ7</accession>
<evidence type="ECO:0000313" key="11">
    <source>
        <dbReference type="EMBL" id="QUI22520.1"/>
    </source>
</evidence>
<evidence type="ECO:0000313" key="12">
    <source>
        <dbReference type="Proteomes" id="UP000683246"/>
    </source>
</evidence>
<keyword evidence="12" id="KW-1185">Reference proteome</keyword>
<keyword evidence="8" id="KW-0511">Multifunctional enzyme</keyword>
<dbReference type="Gene3D" id="1.10.8.50">
    <property type="match status" value="1"/>
</dbReference>
<evidence type="ECO:0000256" key="7">
    <source>
        <dbReference type="ARBA" id="ARBA00023239"/>
    </source>
</evidence>
<dbReference type="GO" id="GO:0008270">
    <property type="term" value="F:zinc ion binding"/>
    <property type="evidence" value="ECO:0007669"/>
    <property type="project" value="InterPro"/>
</dbReference>
<gene>
    <name evidence="11" type="ORF">HZI73_09500</name>
</gene>
<name>A0A8J8MIZ7_9FIRM</name>
<dbReference type="GO" id="GO:0016829">
    <property type="term" value="F:lyase activity"/>
    <property type="evidence" value="ECO:0007669"/>
    <property type="project" value="UniProtKB-KW"/>
</dbReference>
<dbReference type="Pfam" id="PF06831">
    <property type="entry name" value="H2TH"/>
    <property type="match status" value="1"/>
</dbReference>
<keyword evidence="9" id="KW-0326">Glycosidase</keyword>
<dbReference type="PANTHER" id="PTHR22993:SF9">
    <property type="entry name" value="FORMAMIDOPYRIMIDINE-DNA GLYCOSYLASE"/>
    <property type="match status" value="1"/>
</dbReference>
<reference evidence="11" key="1">
    <citation type="submission" date="2020-07" db="EMBL/GenBank/DDBJ databases">
        <title>Vallitalea pronyensis genome.</title>
        <authorList>
            <person name="Postec A."/>
        </authorList>
    </citation>
    <scope>NUCLEOTIDE SEQUENCE</scope>
    <source>
        <strain evidence="11">FatNI3</strain>
    </source>
</reference>
<dbReference type="GO" id="GO:0034039">
    <property type="term" value="F:8-oxo-7,8-dihydroguanine DNA N-glycosylase activity"/>
    <property type="evidence" value="ECO:0007669"/>
    <property type="project" value="TreeGrafter"/>
</dbReference>
<dbReference type="InterPro" id="IPR012319">
    <property type="entry name" value="FPG_cat"/>
</dbReference>
<evidence type="ECO:0000256" key="8">
    <source>
        <dbReference type="ARBA" id="ARBA00023268"/>
    </source>
</evidence>
<dbReference type="InterPro" id="IPR035937">
    <property type="entry name" value="FPG_N"/>
</dbReference>
<dbReference type="GO" id="GO:0003684">
    <property type="term" value="F:damaged DNA binding"/>
    <property type="evidence" value="ECO:0007669"/>
    <property type="project" value="InterPro"/>
</dbReference>
<evidence type="ECO:0000256" key="6">
    <source>
        <dbReference type="ARBA" id="ARBA00023204"/>
    </source>
</evidence>
<dbReference type="RefSeq" id="WP_212698009.1">
    <property type="nucleotide sequence ID" value="NZ_CP058649.1"/>
</dbReference>
<dbReference type="PANTHER" id="PTHR22993">
    <property type="entry name" value="FORMAMIDOPYRIMIDINE-DNA GLYCOSYLASE"/>
    <property type="match status" value="1"/>
</dbReference>
<evidence type="ECO:0000256" key="4">
    <source>
        <dbReference type="ARBA" id="ARBA00022801"/>
    </source>
</evidence>
<dbReference type="EMBL" id="CP058649">
    <property type="protein sequence ID" value="QUI22520.1"/>
    <property type="molecule type" value="Genomic_DNA"/>
</dbReference>
<dbReference type="InterPro" id="IPR010979">
    <property type="entry name" value="Ribosomal_uS13-like_H2TH"/>
</dbReference>
<keyword evidence="6" id="KW-0234">DNA repair</keyword>
<comment type="similarity">
    <text evidence="2">Belongs to the FPG family.</text>
</comment>
<dbReference type="PROSITE" id="PS51068">
    <property type="entry name" value="FPG_CAT"/>
    <property type="match status" value="1"/>
</dbReference>
<keyword evidence="5" id="KW-0238">DNA-binding</keyword>
<evidence type="ECO:0000256" key="9">
    <source>
        <dbReference type="ARBA" id="ARBA00023295"/>
    </source>
</evidence>
<proteinExistence type="inferred from homology"/>
<dbReference type="KEGG" id="vpy:HZI73_09500"/>
<keyword evidence="11" id="KW-0540">Nuclease</keyword>
<keyword evidence="4" id="KW-0378">Hydrolase</keyword>